<dbReference type="GO" id="GO:0002100">
    <property type="term" value="P:tRNA wobble adenosine to inosine editing"/>
    <property type="evidence" value="ECO:0007669"/>
    <property type="project" value="InterPro"/>
</dbReference>
<keyword evidence="1" id="KW-0819">tRNA processing</keyword>
<evidence type="ECO:0000256" key="2">
    <source>
        <dbReference type="ARBA" id="ARBA00038160"/>
    </source>
</evidence>
<reference evidence="5" key="1">
    <citation type="journal article" date="2013" name="Science">
        <title>The Amborella genome and the evolution of flowering plants.</title>
        <authorList>
            <consortium name="Amborella Genome Project"/>
        </authorList>
    </citation>
    <scope>NUCLEOTIDE SEQUENCE [LARGE SCALE GENOMIC DNA]</scope>
</reference>
<name>W1PBB9_AMBTC</name>
<dbReference type="STRING" id="13333.W1PBB9"/>
<organism evidence="4 5">
    <name type="scientific">Amborella trichopoda</name>
    <dbReference type="NCBI Taxonomy" id="13333"/>
    <lineage>
        <taxon>Eukaryota</taxon>
        <taxon>Viridiplantae</taxon>
        <taxon>Streptophyta</taxon>
        <taxon>Embryophyta</taxon>
        <taxon>Tracheophyta</taxon>
        <taxon>Spermatophyta</taxon>
        <taxon>Magnoliopsida</taxon>
        <taxon>Amborellales</taxon>
        <taxon>Amborellaceae</taxon>
        <taxon>Amborella</taxon>
    </lineage>
</organism>
<dbReference type="InterPro" id="IPR016193">
    <property type="entry name" value="Cytidine_deaminase-like"/>
</dbReference>
<dbReference type="PANTHER" id="PTHR11079">
    <property type="entry name" value="CYTOSINE DEAMINASE FAMILY MEMBER"/>
    <property type="match status" value="1"/>
</dbReference>
<dbReference type="Gramene" id="ERN07192">
    <property type="protein sequence ID" value="ERN07192"/>
    <property type="gene ID" value="AMTR_s00019p00163930"/>
</dbReference>
<dbReference type="GO" id="GO:0052717">
    <property type="term" value="F:tRNA-specific adenosine-34 deaminase activity"/>
    <property type="evidence" value="ECO:0007669"/>
    <property type="project" value="UniProtKB-EC"/>
</dbReference>
<sequence length="407" mass="45527">MEWKIIHVPGRESNPDQNATVSVVASNVEPRAANNLIRRLSVMVPLENLHHVKRIRRSTSYGKVELSVILCLSVDEEDPLKGIPNDVLELINEYQLHPFISRVPKIAASSREEWVQQCVHWPTSYHPPANLDEINVFNEEDSKAILGFMTLAIELTKSSHLDNQVFNAAIIVNPSAKVIVASACDQTDSWPAKSVCAEKTNSNDTLTVSNGFHISDYKQNGEKSYVNVACLNPWSWSQHKPHTCSSPVEHLTTHRWHPLKHAALVAIGLAAARDRILFLVPDQPKDQSVESGFSSITSSVKRQKTEVSKDQGDVDSETCIVSHVKCLPSVSEDTSRPYLCTGLDVYLTWEPCTMCAMALVHQRIRRVFYAFPNPDAGALGSIHRLHGEKSMNHHYTVFRVSVPEDIF</sequence>
<dbReference type="HOGENOM" id="CLU_013817_1_2_1"/>
<dbReference type="AlphaFoldDB" id="W1PBB9"/>
<dbReference type="InterPro" id="IPR002125">
    <property type="entry name" value="CMP_dCMP_dom"/>
</dbReference>
<dbReference type="KEGG" id="atr:18435409"/>
<dbReference type="SUPFAM" id="SSF53927">
    <property type="entry name" value="Cytidine deaminase-like"/>
    <property type="match status" value="1"/>
</dbReference>
<comment type="similarity">
    <text evidence="2">Belongs to the cytidine and deoxycytidylate deaminase family. ADAT3 subfamily.</text>
</comment>
<dbReference type="EMBL" id="KI393807">
    <property type="protein sequence ID" value="ERN07192.1"/>
    <property type="molecule type" value="Genomic_DNA"/>
</dbReference>
<dbReference type="GO" id="GO:0046872">
    <property type="term" value="F:metal ion binding"/>
    <property type="evidence" value="ECO:0007669"/>
    <property type="project" value="UniProtKB-KW"/>
</dbReference>
<dbReference type="OrthoDB" id="3180714at2759"/>
<proteinExistence type="inferred from homology"/>
<dbReference type="PANTHER" id="PTHR11079:SF156">
    <property type="entry name" value="INACTIVE TRNA-SPECIFIC ADENOSINE DEAMINASE-LIKE PROTEIN 3-RELATED"/>
    <property type="match status" value="1"/>
</dbReference>
<dbReference type="CDD" id="cd01285">
    <property type="entry name" value="nucleoside_deaminase"/>
    <property type="match status" value="1"/>
</dbReference>
<dbReference type="eggNOG" id="KOG2771">
    <property type="taxonomic scope" value="Eukaryota"/>
</dbReference>
<gene>
    <name evidence="4" type="ORF">AMTR_s00019p00163930</name>
</gene>
<dbReference type="PROSITE" id="PS51747">
    <property type="entry name" value="CYT_DCMP_DEAMINASES_2"/>
    <property type="match status" value="1"/>
</dbReference>
<evidence type="ECO:0000313" key="5">
    <source>
        <dbReference type="Proteomes" id="UP000017836"/>
    </source>
</evidence>
<keyword evidence="5" id="KW-1185">Reference proteome</keyword>
<dbReference type="GO" id="GO:0005634">
    <property type="term" value="C:nucleus"/>
    <property type="evidence" value="ECO:0000318"/>
    <property type="project" value="GO_Central"/>
</dbReference>
<feature type="domain" description="CMP/dCMP-type deaminase" evidence="3">
    <location>
        <begin position="254"/>
        <end position="382"/>
    </location>
</feature>
<protein>
    <recommendedName>
        <fullName evidence="3">CMP/dCMP-type deaminase domain-containing protein</fullName>
    </recommendedName>
</protein>
<dbReference type="OMA" id="QHWPTSF"/>
<evidence type="ECO:0000256" key="1">
    <source>
        <dbReference type="ARBA" id="ARBA00022694"/>
    </source>
</evidence>
<evidence type="ECO:0000313" key="4">
    <source>
        <dbReference type="EMBL" id="ERN07192.1"/>
    </source>
</evidence>
<accession>W1PBB9</accession>
<evidence type="ECO:0000259" key="3">
    <source>
        <dbReference type="PROSITE" id="PS51747"/>
    </source>
</evidence>
<dbReference type="Gene3D" id="3.40.140.10">
    <property type="entry name" value="Cytidine Deaminase, domain 2"/>
    <property type="match status" value="1"/>
</dbReference>
<dbReference type="Proteomes" id="UP000017836">
    <property type="component" value="Unassembled WGS sequence"/>
</dbReference>
<dbReference type="GO" id="GO:0005737">
    <property type="term" value="C:cytoplasm"/>
    <property type="evidence" value="ECO:0000318"/>
    <property type="project" value="GO_Central"/>
</dbReference>